<reference evidence="1" key="1">
    <citation type="submission" date="2018-05" db="EMBL/GenBank/DDBJ databases">
        <authorList>
            <person name="Lanie J.A."/>
            <person name="Ng W.-L."/>
            <person name="Kazmierczak K.M."/>
            <person name="Andrzejewski T.M."/>
            <person name="Davidsen T.M."/>
            <person name="Wayne K.J."/>
            <person name="Tettelin H."/>
            <person name="Glass J.I."/>
            <person name="Rusch D."/>
            <person name="Podicherti R."/>
            <person name="Tsui H.-C.T."/>
            <person name="Winkler M.E."/>
        </authorList>
    </citation>
    <scope>NUCLEOTIDE SEQUENCE</scope>
</reference>
<feature type="non-terminal residue" evidence="1">
    <location>
        <position position="114"/>
    </location>
</feature>
<evidence type="ECO:0008006" key="2">
    <source>
        <dbReference type="Google" id="ProtNLM"/>
    </source>
</evidence>
<protein>
    <recommendedName>
        <fullName evidence="2">Membrane transport protein MMPL domain-containing protein</fullName>
    </recommendedName>
</protein>
<gene>
    <name evidence="1" type="ORF">METZ01_LOCUS188332</name>
</gene>
<organism evidence="1">
    <name type="scientific">marine metagenome</name>
    <dbReference type="NCBI Taxonomy" id="408172"/>
    <lineage>
        <taxon>unclassified sequences</taxon>
        <taxon>metagenomes</taxon>
        <taxon>ecological metagenomes</taxon>
    </lineage>
</organism>
<accession>A0A382DAN3</accession>
<name>A0A382DAN3_9ZZZZ</name>
<evidence type="ECO:0000313" key="1">
    <source>
        <dbReference type="EMBL" id="SVB35478.1"/>
    </source>
</evidence>
<dbReference type="AlphaFoldDB" id="A0A382DAN3"/>
<dbReference type="EMBL" id="UINC01038445">
    <property type="protein sequence ID" value="SVB35478.1"/>
    <property type="molecule type" value="Genomic_DNA"/>
</dbReference>
<sequence>MTEWMSNKIIELRFLCISFSLLIVLGCVSGIQHVFFSPDMENFFPENHDVVNTHNQMEETFTTTDNLVIAIGVDEGTIFKKEILDVIETLTEQSWTIPHSVRVDSITNFSYVSS</sequence>
<proteinExistence type="predicted"/>